<dbReference type="Gene3D" id="3.40.960.10">
    <property type="entry name" value="VSR Endonuclease"/>
    <property type="match status" value="1"/>
</dbReference>
<dbReference type="Pfam" id="PF04480">
    <property type="entry name" value="DUF559"/>
    <property type="match status" value="1"/>
</dbReference>
<dbReference type="InterPro" id="IPR011335">
    <property type="entry name" value="Restrct_endonuc-II-like"/>
</dbReference>
<accession>Q2J2F2</accession>
<evidence type="ECO:0000259" key="1">
    <source>
        <dbReference type="Pfam" id="PF04480"/>
    </source>
</evidence>
<dbReference type="SUPFAM" id="SSF52980">
    <property type="entry name" value="Restriction endonuclease-like"/>
    <property type="match status" value="1"/>
</dbReference>
<protein>
    <recommendedName>
        <fullName evidence="1">DUF559 domain-containing protein</fullName>
    </recommendedName>
</protein>
<proteinExistence type="predicted"/>
<dbReference type="CDD" id="cd01038">
    <property type="entry name" value="Endonuclease_DUF559"/>
    <property type="match status" value="1"/>
</dbReference>
<dbReference type="EMBL" id="CP000250">
    <property type="protein sequence ID" value="ABD05358.1"/>
    <property type="molecule type" value="Genomic_DNA"/>
</dbReference>
<keyword evidence="3" id="KW-1185">Reference proteome</keyword>
<dbReference type="InterPro" id="IPR047216">
    <property type="entry name" value="Endonuclease_DUF559_bact"/>
</dbReference>
<sequence>MPQARTLMARTVDQRIQRARSFRRNPTDAERKLWQRLRRPGFAEAHFRRQATIGPYFADFACHALRLVIEIDGGQHAGSNSDVVRTGYLEAAGYRVLRFWNNDVLNNIDGVMQIIVDAVRAAPPTPDPSPPQERGEGS</sequence>
<dbReference type="HOGENOM" id="CLU_107928_0_2_5"/>
<dbReference type="eggNOG" id="COG2852">
    <property type="taxonomic scope" value="Bacteria"/>
</dbReference>
<gene>
    <name evidence="2" type="ordered locus">RPB_0647</name>
</gene>
<dbReference type="PANTHER" id="PTHR38590">
    <property type="entry name" value="BLL0828 PROTEIN"/>
    <property type="match status" value="1"/>
</dbReference>
<organism evidence="2 3">
    <name type="scientific">Rhodopseudomonas palustris (strain HaA2)</name>
    <dbReference type="NCBI Taxonomy" id="316058"/>
    <lineage>
        <taxon>Bacteria</taxon>
        <taxon>Pseudomonadati</taxon>
        <taxon>Pseudomonadota</taxon>
        <taxon>Alphaproteobacteria</taxon>
        <taxon>Hyphomicrobiales</taxon>
        <taxon>Nitrobacteraceae</taxon>
        <taxon>Rhodopseudomonas</taxon>
    </lineage>
</organism>
<reference evidence="2 3" key="1">
    <citation type="submission" date="2006-01" db="EMBL/GenBank/DDBJ databases">
        <title>Complete sequence of Rhodopseudomonas palustris HaA2.</title>
        <authorList>
            <consortium name="US DOE Joint Genome Institute"/>
            <person name="Copeland A."/>
            <person name="Lucas S."/>
            <person name="Lapidus A."/>
            <person name="Barry K."/>
            <person name="Detter J.C."/>
            <person name="Glavina T."/>
            <person name="Hammon N."/>
            <person name="Israni S."/>
            <person name="Pitluck S."/>
            <person name="Chain P."/>
            <person name="Malfatti S."/>
            <person name="Shin M."/>
            <person name="Vergez L."/>
            <person name="Schmutz J."/>
            <person name="Larimer F."/>
            <person name="Land M."/>
            <person name="Hauser L."/>
            <person name="Pelletier D.A."/>
            <person name="Kyrpides N."/>
            <person name="Anderson I."/>
            <person name="Oda Y."/>
            <person name="Harwood C.S."/>
            <person name="Richardson P."/>
        </authorList>
    </citation>
    <scope>NUCLEOTIDE SEQUENCE [LARGE SCALE GENOMIC DNA]</scope>
    <source>
        <strain evidence="2 3">HaA2</strain>
    </source>
</reference>
<dbReference type="STRING" id="316058.RPB_0647"/>
<name>Q2J2F2_RHOP2</name>
<evidence type="ECO:0000313" key="2">
    <source>
        <dbReference type="EMBL" id="ABD05358.1"/>
    </source>
</evidence>
<dbReference type="InterPro" id="IPR007569">
    <property type="entry name" value="DUF559"/>
</dbReference>
<evidence type="ECO:0000313" key="3">
    <source>
        <dbReference type="Proteomes" id="UP000008809"/>
    </source>
</evidence>
<dbReference type="Proteomes" id="UP000008809">
    <property type="component" value="Chromosome"/>
</dbReference>
<dbReference type="PANTHER" id="PTHR38590:SF1">
    <property type="entry name" value="BLL0828 PROTEIN"/>
    <property type="match status" value="1"/>
</dbReference>
<feature type="domain" description="DUF559" evidence="1">
    <location>
        <begin position="15"/>
        <end position="119"/>
    </location>
</feature>
<dbReference type="KEGG" id="rpb:RPB_0647"/>
<dbReference type="AlphaFoldDB" id="Q2J2F2"/>